<evidence type="ECO:0000313" key="3">
    <source>
        <dbReference type="Proteomes" id="UP001631993"/>
    </source>
</evidence>
<organism evidence="2 3">
    <name type="scientific">Streptomyces galilaeus</name>
    <dbReference type="NCBI Taxonomy" id="33899"/>
    <lineage>
        <taxon>Bacteria</taxon>
        <taxon>Bacillati</taxon>
        <taxon>Actinomycetota</taxon>
        <taxon>Actinomycetes</taxon>
        <taxon>Kitasatosporales</taxon>
        <taxon>Streptomycetaceae</taxon>
        <taxon>Streptomyces</taxon>
    </lineage>
</organism>
<keyword evidence="1" id="KW-0175">Coiled coil</keyword>
<evidence type="ECO:0000256" key="1">
    <source>
        <dbReference type="SAM" id="Coils"/>
    </source>
</evidence>
<dbReference type="Proteomes" id="UP001631993">
    <property type="component" value="Unassembled WGS sequence"/>
</dbReference>
<dbReference type="EMBL" id="JBJVNE010000014">
    <property type="protein sequence ID" value="MFM9649938.1"/>
    <property type="molecule type" value="Genomic_DNA"/>
</dbReference>
<feature type="coiled-coil region" evidence="1">
    <location>
        <begin position="61"/>
        <end position="88"/>
    </location>
</feature>
<evidence type="ECO:0000313" key="2">
    <source>
        <dbReference type="EMBL" id="MFM9649938.1"/>
    </source>
</evidence>
<gene>
    <name evidence="2" type="ORF">ACKI1S_27785</name>
</gene>
<protein>
    <submittedName>
        <fullName evidence="2">Uncharacterized protein</fullName>
    </submittedName>
</protein>
<comment type="caution">
    <text evidence="2">The sequence shown here is derived from an EMBL/GenBank/DDBJ whole genome shotgun (WGS) entry which is preliminary data.</text>
</comment>
<reference evidence="2 3" key="1">
    <citation type="submission" date="2024-12" db="EMBL/GenBank/DDBJ databases">
        <title>Forecasting of Potato common scab and diversities of Pathogenic streptomyces spp. in china.</title>
        <authorList>
            <person name="Handique U."/>
            <person name="Wu J."/>
        </authorList>
    </citation>
    <scope>NUCLEOTIDE SEQUENCE [LARGE SCALE GENOMIC DNA]</scope>
    <source>
        <strain evidence="2 3">ZRIMU1585</strain>
    </source>
</reference>
<accession>A0ABW9IN59</accession>
<sequence length="124" mass="13514">MARYETHCVTCGEGLTGRQVRTCSPRCRKAAQRPAPKLRTCRLCSQPFKPSGPGRRSVCPYDDADEWCQNLQDQAEDAEAARLAALEAATCACGCGVRLTYAGRGRPPRFASPACKTRTYRAAS</sequence>
<dbReference type="RefSeq" id="WP_409097711.1">
    <property type="nucleotide sequence ID" value="NZ_JBJVND010000008.1"/>
</dbReference>
<keyword evidence="3" id="KW-1185">Reference proteome</keyword>
<proteinExistence type="predicted"/>
<name>A0ABW9IN59_STRGJ</name>